<feature type="transmembrane region" description="Helical" evidence="5">
    <location>
        <begin position="392"/>
        <end position="408"/>
    </location>
</feature>
<keyword evidence="3 5" id="KW-1133">Transmembrane helix</keyword>
<feature type="transmembrane region" description="Helical" evidence="5">
    <location>
        <begin position="247"/>
        <end position="266"/>
    </location>
</feature>
<keyword evidence="4 5" id="KW-0472">Membrane</keyword>
<comment type="subcellular location">
    <subcellularLocation>
        <location evidence="1">Membrane</location>
        <topology evidence="1">Multi-pass membrane protein</topology>
    </subcellularLocation>
</comment>
<evidence type="ECO:0000256" key="4">
    <source>
        <dbReference type="ARBA" id="ARBA00023136"/>
    </source>
</evidence>
<dbReference type="AlphaFoldDB" id="A0A0G1X8B3"/>
<evidence type="ECO:0000256" key="3">
    <source>
        <dbReference type="ARBA" id="ARBA00022989"/>
    </source>
</evidence>
<dbReference type="PANTHER" id="PTHR37422:SF13">
    <property type="entry name" value="LIPOPOLYSACCHARIDE BIOSYNTHESIS PROTEIN PA4999-RELATED"/>
    <property type="match status" value="1"/>
</dbReference>
<feature type="transmembrane region" description="Helical" evidence="5">
    <location>
        <begin position="108"/>
        <end position="127"/>
    </location>
</feature>
<keyword evidence="2 5" id="KW-0812">Transmembrane</keyword>
<evidence type="ECO:0000256" key="5">
    <source>
        <dbReference type="SAM" id="Phobius"/>
    </source>
</evidence>
<feature type="transmembrane region" description="Helical" evidence="5">
    <location>
        <begin position="224"/>
        <end position="241"/>
    </location>
</feature>
<feature type="transmembrane region" description="Helical" evidence="5">
    <location>
        <begin position="198"/>
        <end position="217"/>
    </location>
</feature>
<dbReference type="Pfam" id="PF04932">
    <property type="entry name" value="Wzy_C"/>
    <property type="match status" value="1"/>
</dbReference>
<gene>
    <name evidence="7" type="ORF">VF00_C0001G0181</name>
</gene>
<protein>
    <submittedName>
        <fullName evidence="7">O-antigen ligase-related protein</fullName>
    </submittedName>
</protein>
<feature type="transmembrane region" description="Helical" evidence="5">
    <location>
        <begin position="22"/>
        <end position="42"/>
    </location>
</feature>
<dbReference type="InterPro" id="IPR007016">
    <property type="entry name" value="O-antigen_ligase-rel_domated"/>
</dbReference>
<dbReference type="Proteomes" id="UP000034913">
    <property type="component" value="Unassembled WGS sequence"/>
</dbReference>
<keyword evidence="7" id="KW-0436">Ligase</keyword>
<organism evidence="7 8">
    <name type="scientific">candidate division Kazan bacterium GW2011_GWB1_52_7</name>
    <dbReference type="NCBI Taxonomy" id="1620414"/>
    <lineage>
        <taxon>Bacteria</taxon>
        <taxon>Bacteria division Kazan-3B-28</taxon>
    </lineage>
</organism>
<feature type="transmembrane region" description="Helical" evidence="5">
    <location>
        <begin position="139"/>
        <end position="157"/>
    </location>
</feature>
<evidence type="ECO:0000256" key="1">
    <source>
        <dbReference type="ARBA" id="ARBA00004141"/>
    </source>
</evidence>
<feature type="domain" description="O-antigen ligase-related" evidence="6">
    <location>
        <begin position="231"/>
        <end position="373"/>
    </location>
</feature>
<feature type="transmembrane region" description="Helical" evidence="5">
    <location>
        <begin position="84"/>
        <end position="102"/>
    </location>
</feature>
<evidence type="ECO:0000256" key="2">
    <source>
        <dbReference type="ARBA" id="ARBA00022692"/>
    </source>
</evidence>
<accession>A0A0G1X8B3</accession>
<dbReference type="EMBL" id="LCRB01000001">
    <property type="protein sequence ID" value="KKW27246.1"/>
    <property type="molecule type" value="Genomic_DNA"/>
</dbReference>
<comment type="caution">
    <text evidence="7">The sequence shown here is derived from an EMBL/GenBank/DDBJ whole genome shotgun (WGS) entry which is preliminary data.</text>
</comment>
<sequence length="445" mass="49574">MTNEPRSESGSKSSWLGKAEKGLLWLSVFLLPWQLRHTVMFAAVNGGYFEYGSWHIYATDLVIAVLLLLWLVRQSRQFTSGPRWLNLPLLALLVWLTLSIAWAGDKSLAAITAAHWWLAYGWYLYLLNRVEDIGQILNPLTWGIGLQAAWGVMQYMVNHSLGLPWLGESVLNPQVSGVPVVIADGIRQLRAHGTLPHANMLGGVLVAAVPALIYWYATLSRSQLRRWLAAIIILVAMAVGLSFARGAWMVLGVSLITMIVSGWGWGNRRQANIALGALLFFVVTLATQYQFVLNRFNLSDSLEERSVNERIEGAAMWERVAGANAVRGVGIGNYAVALQTVDGTQPVWWYQPVHNIYLLVTGELGIVGAAIWAWLIAALVWFQVKLRRRPEAWLLVLPLDAWLALGLVDHWPVSLQQGRLLLFMALVLLILASKVSLTKPESKLY</sequence>
<dbReference type="GO" id="GO:0016874">
    <property type="term" value="F:ligase activity"/>
    <property type="evidence" value="ECO:0007669"/>
    <property type="project" value="UniProtKB-KW"/>
</dbReference>
<feature type="transmembrane region" description="Helical" evidence="5">
    <location>
        <begin position="420"/>
        <end position="437"/>
    </location>
</feature>
<evidence type="ECO:0000259" key="6">
    <source>
        <dbReference type="Pfam" id="PF04932"/>
    </source>
</evidence>
<name>A0A0G1X8B3_UNCK3</name>
<reference evidence="7 8" key="1">
    <citation type="journal article" date="2015" name="Nature">
        <title>rRNA introns, odd ribosomes, and small enigmatic genomes across a large radiation of phyla.</title>
        <authorList>
            <person name="Brown C.T."/>
            <person name="Hug L.A."/>
            <person name="Thomas B.C."/>
            <person name="Sharon I."/>
            <person name="Castelle C.J."/>
            <person name="Singh A."/>
            <person name="Wilkins M.J."/>
            <person name="Williams K.H."/>
            <person name="Banfield J.F."/>
        </authorList>
    </citation>
    <scope>NUCLEOTIDE SEQUENCE [LARGE SCALE GENOMIC DNA]</scope>
</reference>
<feature type="transmembrane region" description="Helical" evidence="5">
    <location>
        <begin position="54"/>
        <end position="72"/>
    </location>
</feature>
<dbReference type="InterPro" id="IPR051533">
    <property type="entry name" value="WaaL-like"/>
</dbReference>
<proteinExistence type="predicted"/>
<evidence type="ECO:0000313" key="7">
    <source>
        <dbReference type="EMBL" id="KKW27246.1"/>
    </source>
</evidence>
<evidence type="ECO:0000313" key="8">
    <source>
        <dbReference type="Proteomes" id="UP000034913"/>
    </source>
</evidence>
<feature type="transmembrane region" description="Helical" evidence="5">
    <location>
        <begin position="356"/>
        <end position="380"/>
    </location>
</feature>
<feature type="transmembrane region" description="Helical" evidence="5">
    <location>
        <begin position="273"/>
        <end position="292"/>
    </location>
</feature>
<dbReference type="GO" id="GO:0016020">
    <property type="term" value="C:membrane"/>
    <property type="evidence" value="ECO:0007669"/>
    <property type="project" value="UniProtKB-SubCell"/>
</dbReference>
<dbReference type="PANTHER" id="PTHR37422">
    <property type="entry name" value="TEICHURONIC ACID BIOSYNTHESIS PROTEIN TUAE"/>
    <property type="match status" value="1"/>
</dbReference>